<evidence type="ECO:0000313" key="2">
    <source>
        <dbReference type="Proteomes" id="UP000285146"/>
    </source>
</evidence>
<proteinExistence type="predicted"/>
<dbReference type="AlphaFoldDB" id="A0A423WEZ5"/>
<gene>
    <name evidence="1" type="ORF">VPNG_07634</name>
</gene>
<accession>A0A423WEZ5</accession>
<sequence>MDSQAFLQIITSLFTAIIVEYVSKWYAPFPDLLYLIRLELMNFASTRYIAAWETRDLQDFLDRKFRELDASISIIERIQKTLEWVFGSLAQLLEIDNHAARQVLPGWKAHFERILNHEIRQLLPNHAPQFDIMRFMGPAMDSSTFIRTMNNHINAYSQLHEPENVALPGRQPKLVLKPNRPANAQPTPPGCKKDDPNFYHRCMFCTAKDTCVRDDDAQDHMRKVHNYYDGRQGPQVQERDFGRLTRKHISVLRAIVVKERAVYNSLVSRYLDTGIEVGNLPGPRDAQGGDLGSLTRNQLAELLQHERASSDAMGLDDKIGRIYEAAWELHWACSTFDWHGAPPA</sequence>
<evidence type="ECO:0000313" key="1">
    <source>
        <dbReference type="EMBL" id="ROW02009.1"/>
    </source>
</evidence>
<protein>
    <submittedName>
        <fullName evidence="1">Uncharacterized protein</fullName>
    </submittedName>
</protein>
<keyword evidence="2" id="KW-1185">Reference proteome</keyword>
<name>A0A423WEZ5_9PEZI</name>
<comment type="caution">
    <text evidence="1">The sequence shown here is derived from an EMBL/GenBank/DDBJ whole genome shotgun (WGS) entry which is preliminary data.</text>
</comment>
<dbReference type="InParanoid" id="A0A423WEZ5"/>
<dbReference type="EMBL" id="LKEB01000052">
    <property type="protein sequence ID" value="ROW02009.1"/>
    <property type="molecule type" value="Genomic_DNA"/>
</dbReference>
<dbReference type="OrthoDB" id="5234269at2759"/>
<organism evidence="1 2">
    <name type="scientific">Cytospora leucostoma</name>
    <dbReference type="NCBI Taxonomy" id="1230097"/>
    <lineage>
        <taxon>Eukaryota</taxon>
        <taxon>Fungi</taxon>
        <taxon>Dikarya</taxon>
        <taxon>Ascomycota</taxon>
        <taxon>Pezizomycotina</taxon>
        <taxon>Sordariomycetes</taxon>
        <taxon>Sordariomycetidae</taxon>
        <taxon>Diaporthales</taxon>
        <taxon>Cytosporaceae</taxon>
        <taxon>Cytospora</taxon>
    </lineage>
</organism>
<reference evidence="1 2" key="1">
    <citation type="submission" date="2015-09" db="EMBL/GenBank/DDBJ databases">
        <title>Host preference determinants of Valsa canker pathogens revealed by comparative genomics.</title>
        <authorList>
            <person name="Yin Z."/>
            <person name="Huang L."/>
        </authorList>
    </citation>
    <scope>NUCLEOTIDE SEQUENCE [LARGE SCALE GENOMIC DNA]</scope>
    <source>
        <strain evidence="1 2">SXYLt</strain>
    </source>
</reference>
<dbReference type="Proteomes" id="UP000285146">
    <property type="component" value="Unassembled WGS sequence"/>
</dbReference>